<evidence type="ECO:0000256" key="5">
    <source>
        <dbReference type="ARBA" id="ARBA00023136"/>
    </source>
</evidence>
<evidence type="ECO:0000256" key="3">
    <source>
        <dbReference type="ARBA" id="ARBA00022692"/>
    </source>
</evidence>
<keyword evidence="3 6" id="KW-0812">Transmembrane</keyword>
<dbReference type="KEGG" id="mtar:DF168_00133"/>
<protein>
    <recommendedName>
        <fullName evidence="7">Na+/H+ antiporter NhaC-like C-terminal domain-containing protein</fullName>
    </recommendedName>
</protein>
<dbReference type="AlphaFoldDB" id="A0A2Z4AB58"/>
<feature type="transmembrane region" description="Helical" evidence="6">
    <location>
        <begin position="531"/>
        <end position="549"/>
    </location>
</feature>
<evidence type="ECO:0000256" key="2">
    <source>
        <dbReference type="ARBA" id="ARBA00022475"/>
    </source>
</evidence>
<feature type="transmembrane region" description="Helical" evidence="6">
    <location>
        <begin position="555"/>
        <end position="573"/>
    </location>
</feature>
<dbReference type="InterPro" id="IPR018461">
    <property type="entry name" value="Na/H_Antiport_NhaC-like_C"/>
</dbReference>
<accession>A0A2Z4AB58</accession>
<sequence>MHRREIPYWKRPLRWLSFCLCSLSVCLIFAFLPEGKDTIPEVVEIGHWTSILPPFLAILIAVHFRSLVAALSSAFLLGSFLSFWPNYTTALSLGLKTFIWPNFTEQFSLYIFAFLFSLVGMIHLVYKGGGIHGMIHFINRVVKGPRTAKAGISLAGVAVFFDDYSNTIVVGSTMRELSDQWKISREKLAYLIDSTTAPIAGLALLSTWIAFEVFLFDKVSLELGLGLSGYGMFVEILPSRFYCWGTLAFVFLTSVLDRDFGPMYRAEVRAVQEGKVASENAVFLVSEDRKNLDPNPNQPQRWYNAVVPLACVIFGTVSGILVLGRSKIVGSGASFSFLQPEDWRNAFAMVTNPSVTPGGAMMVLFFASLVGGAVAILMLVAQRILSFSASIKAYFRALSTLWMALFILVMAWGMSKICTEGVHTDTYLISLLGNRVELVFLPLIVFLAASGMAFATGTSFGTMAILIPMILPLSFSMGAFGSESQIIFWLTAAAIMDGAIFGDHCSPISDTTVLSSISAGCDHIDHVSTQIGYAVTTMIIASGAGYLGVAFGMPIWSYFILFPIISLFLLFSFGKRIPRSEG</sequence>
<organism evidence="8 9">
    <name type="scientific">Candidatus Moanibacter tarae</name>
    <dbReference type="NCBI Taxonomy" id="2200854"/>
    <lineage>
        <taxon>Bacteria</taxon>
        <taxon>Pseudomonadati</taxon>
        <taxon>Verrucomicrobiota</taxon>
        <taxon>Opitutia</taxon>
        <taxon>Puniceicoccales</taxon>
        <taxon>Puniceicoccales incertae sedis</taxon>
        <taxon>Candidatus Moanibacter</taxon>
    </lineage>
</organism>
<feature type="transmembrane region" description="Helical" evidence="6">
    <location>
        <begin position="107"/>
        <end position="126"/>
    </location>
</feature>
<feature type="transmembrane region" description="Helical" evidence="6">
    <location>
        <begin position="188"/>
        <end position="216"/>
    </location>
</feature>
<evidence type="ECO:0000256" key="4">
    <source>
        <dbReference type="ARBA" id="ARBA00022989"/>
    </source>
</evidence>
<comment type="subcellular location">
    <subcellularLocation>
        <location evidence="1">Cell membrane</location>
        <topology evidence="1">Multi-pass membrane protein</topology>
    </subcellularLocation>
</comment>
<dbReference type="PANTHER" id="PTHR43478:SF1">
    <property type="entry name" value="NA+_H+ ANTIPORTER NHAC-LIKE C-TERMINAL DOMAIN-CONTAINING PROTEIN"/>
    <property type="match status" value="1"/>
</dbReference>
<feature type="domain" description="Na+/H+ antiporter NhaC-like C-terminal" evidence="7">
    <location>
        <begin position="201"/>
        <end position="548"/>
    </location>
</feature>
<dbReference type="GO" id="GO:0005886">
    <property type="term" value="C:plasma membrane"/>
    <property type="evidence" value="ECO:0007669"/>
    <property type="project" value="UniProtKB-SubCell"/>
</dbReference>
<evidence type="ECO:0000256" key="1">
    <source>
        <dbReference type="ARBA" id="ARBA00004651"/>
    </source>
</evidence>
<name>A0A2Z4AB58_9BACT</name>
<keyword evidence="2" id="KW-1003">Cell membrane</keyword>
<gene>
    <name evidence="8" type="ORF">DF168_00133</name>
</gene>
<feature type="transmembrane region" description="Helical" evidence="6">
    <location>
        <begin position="12"/>
        <end position="33"/>
    </location>
</feature>
<evidence type="ECO:0000259" key="7">
    <source>
        <dbReference type="Pfam" id="PF03553"/>
    </source>
</evidence>
<evidence type="ECO:0000313" key="8">
    <source>
        <dbReference type="EMBL" id="AWT58961.1"/>
    </source>
</evidence>
<evidence type="ECO:0000313" key="9">
    <source>
        <dbReference type="Proteomes" id="UP000247465"/>
    </source>
</evidence>
<reference evidence="8 9" key="1">
    <citation type="submission" date="2018-06" db="EMBL/GenBank/DDBJ databases">
        <title>Draft Genome Sequence of a Novel Marine Bacterium Related to the Verrucomicrobia.</title>
        <authorList>
            <person name="Vosseberg J."/>
            <person name="Martijn J."/>
            <person name="Ettema T.J.G."/>
        </authorList>
    </citation>
    <scope>NUCLEOTIDE SEQUENCE [LARGE SCALE GENOMIC DNA]</scope>
    <source>
        <strain evidence="8">TARA_B100001123</strain>
    </source>
</reference>
<feature type="transmembrane region" description="Helical" evidence="6">
    <location>
        <begin position="45"/>
        <end position="62"/>
    </location>
</feature>
<dbReference type="PANTHER" id="PTHR43478">
    <property type="entry name" value="NA+/H+ ANTIPORTER-RELATED"/>
    <property type="match status" value="1"/>
</dbReference>
<dbReference type="Proteomes" id="UP000247465">
    <property type="component" value="Chromosome"/>
</dbReference>
<dbReference type="EMBL" id="CP029803">
    <property type="protein sequence ID" value="AWT58961.1"/>
    <property type="molecule type" value="Genomic_DNA"/>
</dbReference>
<feature type="transmembrane region" description="Helical" evidence="6">
    <location>
        <begin position="302"/>
        <end position="323"/>
    </location>
</feature>
<proteinExistence type="predicted"/>
<feature type="transmembrane region" description="Helical" evidence="6">
    <location>
        <begin position="67"/>
        <end position="87"/>
    </location>
</feature>
<feature type="transmembrane region" description="Helical" evidence="6">
    <location>
        <begin position="236"/>
        <end position="256"/>
    </location>
</feature>
<feature type="transmembrane region" description="Helical" evidence="6">
    <location>
        <begin position="393"/>
        <end position="415"/>
    </location>
</feature>
<evidence type="ECO:0000256" key="6">
    <source>
        <dbReference type="SAM" id="Phobius"/>
    </source>
</evidence>
<feature type="transmembrane region" description="Helical" evidence="6">
    <location>
        <begin position="359"/>
        <end position="381"/>
    </location>
</feature>
<keyword evidence="5 6" id="KW-0472">Membrane</keyword>
<keyword evidence="4 6" id="KW-1133">Transmembrane helix</keyword>
<dbReference type="Pfam" id="PF03553">
    <property type="entry name" value="Na_H_antiporter"/>
    <property type="match status" value="1"/>
</dbReference>